<name>A0ABY9RJV7_9BURK</name>
<evidence type="ECO:0000313" key="2">
    <source>
        <dbReference type="Proteomes" id="UP001181355"/>
    </source>
</evidence>
<dbReference type="RefSeq" id="WP_309482440.1">
    <property type="nucleotide sequence ID" value="NZ_CP133720.1"/>
</dbReference>
<keyword evidence="2" id="KW-1185">Reference proteome</keyword>
<gene>
    <name evidence="1" type="ORF">RF679_01385</name>
</gene>
<accession>A0ABY9RJV7</accession>
<reference evidence="1" key="1">
    <citation type="submission" date="2023-09" db="EMBL/GenBank/DDBJ databases">
        <title>Undibacterium sp. 20NA77.5 isolated from freshwater.</title>
        <authorList>
            <person name="Le V."/>
            <person name="Ko S.-R."/>
            <person name="Ahn C.-Y."/>
            <person name="Oh H.-M."/>
        </authorList>
    </citation>
    <scope>NUCLEOTIDE SEQUENCE</scope>
    <source>
        <strain evidence="1">20NA77.5</strain>
    </source>
</reference>
<dbReference type="Proteomes" id="UP001181355">
    <property type="component" value="Chromosome"/>
</dbReference>
<evidence type="ECO:0000313" key="1">
    <source>
        <dbReference type="EMBL" id="WMW80949.1"/>
    </source>
</evidence>
<sequence>MENLSKYRGKLPLKFVVSAVNQIAEQDLLAIAFALENSIHLSALV</sequence>
<dbReference type="EMBL" id="CP133720">
    <property type="protein sequence ID" value="WMW80949.1"/>
    <property type="molecule type" value="Genomic_DNA"/>
</dbReference>
<organism evidence="1 2">
    <name type="scientific">Undibacterium cyanobacteriorum</name>
    <dbReference type="NCBI Taxonomy" id="3073561"/>
    <lineage>
        <taxon>Bacteria</taxon>
        <taxon>Pseudomonadati</taxon>
        <taxon>Pseudomonadota</taxon>
        <taxon>Betaproteobacteria</taxon>
        <taxon>Burkholderiales</taxon>
        <taxon>Oxalobacteraceae</taxon>
        <taxon>Undibacterium</taxon>
    </lineage>
</organism>
<proteinExistence type="predicted"/>
<protein>
    <submittedName>
        <fullName evidence="1">Uncharacterized protein</fullName>
    </submittedName>
</protein>